<sequence>MRYIIETYGCQMNVAESNAIELLLMARGAEKTESTIDADVVILNTCSVRKTAENRIWGRLGYYSTVKKRNKNFRIILTGCMAERLKDEVKNDAPYVDAVIGTNEKNEIASFVMDNKLEKEEKYSFLPSYYKEGEISSYIPIMNGCNNFCSYCIVPYVRGREVSRSVEEILSEIDFLEKKGVKEVTLLGQNVNSYKSTYNGKTVDFPSLLELITPHLENIMFIRFESPHPKDFSDHLISVIAENKKIAKHIHLPMQSGSTRILSLMNRKTTREAFIALVEKMYEKIPSLTLSTDVMTGFPSETEEEFEETLSMMDVMKCTEAFMYYYNPREGTKAYSMSGQIDEKEKIRRLEILIKEQLERAKKIKSARLPFKTEAIVLSVTRDEKERLLAKTEHNDMISFLPVNEHKSGDIVTLYVTELNGNTFRGEEIV</sequence>
<dbReference type="PROSITE" id="PS51449">
    <property type="entry name" value="MTTASE_N"/>
    <property type="match status" value="1"/>
</dbReference>
<dbReference type="Gene3D" id="3.40.50.12160">
    <property type="entry name" value="Methylthiotransferase, N-terminal domain"/>
    <property type="match status" value="1"/>
</dbReference>
<dbReference type="FunFam" id="3.80.30.20:FF:000001">
    <property type="entry name" value="tRNA-2-methylthio-N(6)-dimethylallyladenosine synthase 2"/>
    <property type="match status" value="1"/>
</dbReference>
<dbReference type="AlphaFoldDB" id="A0A9D1TMC9"/>
<dbReference type="FunFam" id="3.40.50.12160:FF:000003">
    <property type="entry name" value="CDK5 regulatory subunit-associated protein 1"/>
    <property type="match status" value="1"/>
</dbReference>
<dbReference type="InterPro" id="IPR013848">
    <property type="entry name" value="Methylthiotransferase_N"/>
</dbReference>
<evidence type="ECO:0000259" key="14">
    <source>
        <dbReference type="PROSITE" id="PS51449"/>
    </source>
</evidence>
<keyword evidence="4" id="KW-0963">Cytoplasm</keyword>
<keyword evidence="8" id="KW-0408">Iron</keyword>
<dbReference type="InterPro" id="IPR058240">
    <property type="entry name" value="rSAM_sf"/>
</dbReference>
<dbReference type="PANTHER" id="PTHR43020">
    <property type="entry name" value="CDK5 REGULATORY SUBUNIT-ASSOCIATED PROTEIN 1"/>
    <property type="match status" value="1"/>
</dbReference>
<evidence type="ECO:0000259" key="15">
    <source>
        <dbReference type="PROSITE" id="PS51918"/>
    </source>
</evidence>
<dbReference type="SFLD" id="SFLDG01061">
    <property type="entry name" value="methylthiotransferase"/>
    <property type="match status" value="1"/>
</dbReference>
<evidence type="ECO:0000256" key="6">
    <source>
        <dbReference type="ARBA" id="ARBA00022691"/>
    </source>
</evidence>
<dbReference type="GO" id="GO:0005829">
    <property type="term" value="C:cytosol"/>
    <property type="evidence" value="ECO:0007669"/>
    <property type="project" value="TreeGrafter"/>
</dbReference>
<keyword evidence="3" id="KW-0004">4Fe-4S</keyword>
<evidence type="ECO:0000313" key="16">
    <source>
        <dbReference type="EMBL" id="HIV98367.1"/>
    </source>
</evidence>
<keyword evidence="9" id="KW-0411">Iron-sulfur</keyword>
<evidence type="ECO:0000256" key="11">
    <source>
        <dbReference type="ARBA" id="ARBA00068570"/>
    </source>
</evidence>
<dbReference type="Proteomes" id="UP000823936">
    <property type="component" value="Unassembled WGS sequence"/>
</dbReference>
<dbReference type="Pfam" id="PF04055">
    <property type="entry name" value="Radical_SAM"/>
    <property type="match status" value="1"/>
</dbReference>
<evidence type="ECO:0000256" key="10">
    <source>
        <dbReference type="ARBA" id="ARBA00033765"/>
    </source>
</evidence>
<dbReference type="GO" id="GO:0046872">
    <property type="term" value="F:metal ion binding"/>
    <property type="evidence" value="ECO:0007669"/>
    <property type="project" value="UniProtKB-KW"/>
</dbReference>
<keyword evidence="7" id="KW-0479">Metal-binding</keyword>
<dbReference type="InterPro" id="IPR005839">
    <property type="entry name" value="Methylthiotransferase"/>
</dbReference>
<feature type="domain" description="Radical SAM core" evidence="15">
    <location>
        <begin position="131"/>
        <end position="363"/>
    </location>
</feature>
<dbReference type="GO" id="GO:0051539">
    <property type="term" value="F:4 iron, 4 sulfur cluster binding"/>
    <property type="evidence" value="ECO:0007669"/>
    <property type="project" value="UniProtKB-KW"/>
</dbReference>
<dbReference type="PROSITE" id="PS01278">
    <property type="entry name" value="MTTASE_RADICAL"/>
    <property type="match status" value="1"/>
</dbReference>
<evidence type="ECO:0000256" key="4">
    <source>
        <dbReference type="ARBA" id="ARBA00022490"/>
    </source>
</evidence>
<dbReference type="SFLD" id="SFLDG01082">
    <property type="entry name" value="B12-binding_domain_containing"/>
    <property type="match status" value="1"/>
</dbReference>
<evidence type="ECO:0000256" key="1">
    <source>
        <dbReference type="ARBA" id="ARBA00001966"/>
    </source>
</evidence>
<dbReference type="Pfam" id="PF00919">
    <property type="entry name" value="UPF0004"/>
    <property type="match status" value="1"/>
</dbReference>
<comment type="function">
    <text evidence="2">Catalyzes the methylthiolation of N6-(dimethylallyl)adenosine (i(6)A), leading to the formation of 2-methylthio-N6-(dimethylallyl)adenosine (ms(2)i(6)A) at position 37 in tRNAs that read codons beginning with uridine.</text>
</comment>
<organism evidence="16 17">
    <name type="scientific">Candidatus Ornithospirochaeta avicola</name>
    <dbReference type="NCBI Taxonomy" id="2840896"/>
    <lineage>
        <taxon>Bacteria</taxon>
        <taxon>Pseudomonadati</taxon>
        <taxon>Spirochaetota</taxon>
        <taxon>Spirochaetia</taxon>
        <taxon>Spirochaetales</taxon>
        <taxon>Spirochaetaceae</taxon>
        <taxon>Spirochaetaceae incertae sedis</taxon>
        <taxon>Candidatus Ornithospirochaeta</taxon>
    </lineage>
</organism>
<evidence type="ECO:0000256" key="7">
    <source>
        <dbReference type="ARBA" id="ARBA00022723"/>
    </source>
</evidence>
<keyword evidence="6" id="KW-0949">S-adenosyl-L-methionine</keyword>
<gene>
    <name evidence="16" type="primary">miaB</name>
    <name evidence="16" type="ORF">IAB12_01125</name>
</gene>
<evidence type="ECO:0000256" key="13">
    <source>
        <dbReference type="ARBA" id="ARBA00081141"/>
    </source>
</evidence>
<dbReference type="PROSITE" id="PS51918">
    <property type="entry name" value="RADICAL_SAM"/>
    <property type="match status" value="1"/>
</dbReference>
<dbReference type="InterPro" id="IPR006638">
    <property type="entry name" value="Elp3/MiaA/NifB-like_rSAM"/>
</dbReference>
<dbReference type="InterPro" id="IPR023404">
    <property type="entry name" value="rSAM_horseshoe"/>
</dbReference>
<name>A0A9D1TMC9_9SPIO</name>
<dbReference type="GO" id="GO:0035597">
    <property type="term" value="F:tRNA-2-methylthio-N(6)-dimethylallyladenosine(37) synthase activity"/>
    <property type="evidence" value="ECO:0007669"/>
    <property type="project" value="UniProtKB-EC"/>
</dbReference>
<comment type="cofactor">
    <cofactor evidence="1">
        <name>[4Fe-4S] cluster</name>
        <dbReference type="ChEBI" id="CHEBI:49883"/>
    </cofactor>
</comment>
<dbReference type="SUPFAM" id="SSF102114">
    <property type="entry name" value="Radical SAM enzymes"/>
    <property type="match status" value="1"/>
</dbReference>
<dbReference type="InterPro" id="IPR007197">
    <property type="entry name" value="rSAM"/>
</dbReference>
<evidence type="ECO:0000313" key="17">
    <source>
        <dbReference type="Proteomes" id="UP000823936"/>
    </source>
</evidence>
<dbReference type="PANTHER" id="PTHR43020:SF2">
    <property type="entry name" value="MITOCHONDRIAL TRNA METHYLTHIOTRANSFERASE CDK5RAP1"/>
    <property type="match status" value="1"/>
</dbReference>
<evidence type="ECO:0000256" key="9">
    <source>
        <dbReference type="ARBA" id="ARBA00023014"/>
    </source>
</evidence>
<dbReference type="Gene3D" id="3.80.30.20">
    <property type="entry name" value="tm_1862 like domain"/>
    <property type="match status" value="1"/>
</dbReference>
<accession>A0A9D1TMC9</accession>
<dbReference type="SFLD" id="SFLDS00029">
    <property type="entry name" value="Radical_SAM"/>
    <property type="match status" value="1"/>
</dbReference>
<evidence type="ECO:0000256" key="8">
    <source>
        <dbReference type="ARBA" id="ARBA00023004"/>
    </source>
</evidence>
<evidence type="ECO:0000256" key="2">
    <source>
        <dbReference type="ARBA" id="ARBA00003234"/>
    </source>
</evidence>
<dbReference type="EC" id="2.8.4.3" evidence="10"/>
<evidence type="ECO:0000256" key="12">
    <source>
        <dbReference type="ARBA" id="ARBA00080698"/>
    </source>
</evidence>
<dbReference type="InterPro" id="IPR020612">
    <property type="entry name" value="Methylthiotransferase_CS"/>
</dbReference>
<reference evidence="16" key="1">
    <citation type="journal article" date="2021" name="PeerJ">
        <title>Extensive microbial diversity within the chicken gut microbiome revealed by metagenomics and culture.</title>
        <authorList>
            <person name="Gilroy R."/>
            <person name="Ravi A."/>
            <person name="Getino M."/>
            <person name="Pursley I."/>
            <person name="Horton D.L."/>
            <person name="Alikhan N.F."/>
            <person name="Baker D."/>
            <person name="Gharbi K."/>
            <person name="Hall N."/>
            <person name="Watson M."/>
            <person name="Adriaenssens E.M."/>
            <person name="Foster-Nyarko E."/>
            <person name="Jarju S."/>
            <person name="Secka A."/>
            <person name="Antonio M."/>
            <person name="Oren A."/>
            <person name="Chaudhuri R.R."/>
            <person name="La Ragione R."/>
            <person name="Hildebrand F."/>
            <person name="Pallen M.J."/>
        </authorList>
    </citation>
    <scope>NUCLEOTIDE SEQUENCE</scope>
    <source>
        <strain evidence="16">Gambia11-129</strain>
    </source>
</reference>
<evidence type="ECO:0000256" key="3">
    <source>
        <dbReference type="ARBA" id="ARBA00022485"/>
    </source>
</evidence>
<comment type="caution">
    <text evidence="16">The sequence shown here is derived from an EMBL/GenBank/DDBJ whole genome shotgun (WGS) entry which is preliminary data.</text>
</comment>
<dbReference type="EMBL" id="DXHU01000005">
    <property type="protein sequence ID" value="HIV98367.1"/>
    <property type="molecule type" value="Genomic_DNA"/>
</dbReference>
<proteinExistence type="predicted"/>
<dbReference type="NCBIfam" id="TIGR00089">
    <property type="entry name" value="MiaB/RimO family radical SAM methylthiotransferase"/>
    <property type="match status" value="1"/>
</dbReference>
<reference evidence="16" key="2">
    <citation type="submission" date="2021-04" db="EMBL/GenBank/DDBJ databases">
        <authorList>
            <person name="Gilroy R."/>
        </authorList>
    </citation>
    <scope>NUCLEOTIDE SEQUENCE</scope>
    <source>
        <strain evidence="16">Gambia11-129</strain>
    </source>
</reference>
<dbReference type="SMART" id="SM00729">
    <property type="entry name" value="Elp3"/>
    <property type="match status" value="1"/>
</dbReference>
<dbReference type="NCBIfam" id="TIGR01574">
    <property type="entry name" value="miaB-methiolase"/>
    <property type="match status" value="1"/>
</dbReference>
<protein>
    <recommendedName>
        <fullName evidence="11">tRNA-2-methylthio-N(6)-dimethylallyladenosine synthase</fullName>
        <ecNumber evidence="10">2.8.4.3</ecNumber>
    </recommendedName>
    <alternativeName>
        <fullName evidence="13">(Dimethylallyl)adenosine tRNA methylthiotransferase MiaB</fullName>
    </alternativeName>
    <alternativeName>
        <fullName evidence="12">tRNA-i(6)A37 methylthiotransferase</fullName>
    </alternativeName>
</protein>
<feature type="domain" description="MTTase N-terminal" evidence="14">
    <location>
        <begin position="1"/>
        <end position="117"/>
    </location>
</feature>
<dbReference type="InterPro" id="IPR038135">
    <property type="entry name" value="Methylthiotransferase_N_sf"/>
</dbReference>
<keyword evidence="5 16" id="KW-0808">Transferase</keyword>
<evidence type="ECO:0000256" key="5">
    <source>
        <dbReference type="ARBA" id="ARBA00022679"/>
    </source>
</evidence>